<feature type="domain" description="Pru" evidence="11">
    <location>
        <begin position="14"/>
        <end position="127"/>
    </location>
</feature>
<dbReference type="GO" id="GO:0008541">
    <property type="term" value="C:proteasome regulatory particle, lid subcomplex"/>
    <property type="evidence" value="ECO:0007669"/>
    <property type="project" value="TreeGrafter"/>
</dbReference>
<comment type="function">
    <text evidence="7">May function as a proteasomal ubiquitin receptor. May promote the deubiquitinating activity associated with the 26S proteasome.</text>
</comment>
<comment type="caution">
    <text evidence="12">The sequence shown here is derived from an EMBL/GenBank/DDBJ whole genome shotgun (WGS) entry which is preliminary data.</text>
</comment>
<dbReference type="Pfam" id="PF04683">
    <property type="entry name" value="Rpn13_ADRM1_Pru"/>
    <property type="match status" value="1"/>
</dbReference>
<dbReference type="InterPro" id="IPR038633">
    <property type="entry name" value="Rpn13/ADRM1_Pru_sf"/>
</dbReference>
<dbReference type="OrthoDB" id="340431at2759"/>
<dbReference type="CDD" id="cd13314">
    <property type="entry name" value="PH_Rpn13"/>
    <property type="match status" value="1"/>
</dbReference>
<sequence length="433" mass="46956">MASGALFSNNTVRGASKNLVELKAGKMTIKGKTVYPDTRKGLLYVYQSDDSLMHLCWKDRTSGVIEDDLIIFPEDCEFKHVPDCKTGRVYLLKFKLSNKKFFFWLQDIKTEKDEEHCKKINDVLNNPPTPGSQRSGGTNPEGDLQNLLNNMSQQQLMQLFGGVGQMGLGNLLGTMRERPHSSRTTTSSTPVTTSATRPPAAQTPAPTTVTPSETPRSSSGTTKTSGSKPASSSSTNLLDRTPATLMSDPHLFDLQRHLWNFPSPQVNQALWGKKTGGSPAGIICCSRSATAELIVRQTDVETELTNSIPAAITSSESLERTMSKHLPSGDNLCTTLSSPQFSQALSMFWSALQSGQGAPMVRQFGLGPDTVNAAATGNLEEFVTALETETKKDQEQTSSTTVASSNPEDESTKKDDSSSAKKDDSKDDEMALD</sequence>
<evidence type="ECO:0000259" key="11">
    <source>
        <dbReference type="PROSITE" id="PS51917"/>
    </source>
</evidence>
<evidence type="ECO:0000256" key="2">
    <source>
        <dbReference type="ARBA" id="ARBA00004496"/>
    </source>
</evidence>
<evidence type="ECO:0000256" key="1">
    <source>
        <dbReference type="ARBA" id="ARBA00004123"/>
    </source>
</evidence>
<dbReference type="Gene3D" id="1.10.2020.20">
    <property type="match status" value="1"/>
</dbReference>
<accession>A0A8J2HHW7</accession>
<evidence type="ECO:0000259" key="10">
    <source>
        <dbReference type="PROSITE" id="PS51916"/>
    </source>
</evidence>
<feature type="compositionally biased region" description="Basic and acidic residues" evidence="9">
    <location>
        <begin position="410"/>
        <end position="433"/>
    </location>
</feature>
<evidence type="ECO:0000256" key="7">
    <source>
        <dbReference type="ARBA" id="ARBA00054744"/>
    </source>
</evidence>
<dbReference type="AlphaFoldDB" id="A0A8J2HHW7"/>
<proteinExistence type="inferred from homology"/>
<keyword evidence="13" id="KW-1185">Reference proteome</keyword>
<dbReference type="InterPro" id="IPR044867">
    <property type="entry name" value="DEUBAD_dom"/>
</dbReference>
<feature type="region of interest" description="Disordered" evidence="9">
    <location>
        <begin position="388"/>
        <end position="433"/>
    </location>
</feature>
<protein>
    <recommendedName>
        <fullName evidence="8">Proteasomal ubiquitin receptor ADRM1 homolog</fullName>
    </recommendedName>
</protein>
<feature type="region of interest" description="Disordered" evidence="9">
    <location>
        <begin position="121"/>
        <end position="146"/>
    </location>
</feature>
<dbReference type="InterPro" id="IPR044868">
    <property type="entry name" value="Rpn13/ADRM1_Pru"/>
</dbReference>
<dbReference type="PANTHER" id="PTHR12225:SF0">
    <property type="entry name" value="PROTEASOMAL UBIQUITIN RECEPTOR ADRM1"/>
    <property type="match status" value="1"/>
</dbReference>
<evidence type="ECO:0000256" key="8">
    <source>
        <dbReference type="ARBA" id="ARBA00070663"/>
    </source>
</evidence>
<feature type="compositionally biased region" description="Low complexity" evidence="9">
    <location>
        <begin position="182"/>
        <end position="235"/>
    </location>
</feature>
<dbReference type="GO" id="GO:0005737">
    <property type="term" value="C:cytoplasm"/>
    <property type="evidence" value="ECO:0007669"/>
    <property type="project" value="UniProtKB-SubCell"/>
</dbReference>
<keyword evidence="6" id="KW-0539">Nucleus</keyword>
<comment type="similarity">
    <text evidence="3">Belongs to the ADRM1 family.</text>
</comment>
<evidence type="ECO:0000256" key="3">
    <source>
        <dbReference type="ARBA" id="ARBA00009216"/>
    </source>
</evidence>
<evidence type="ECO:0000256" key="5">
    <source>
        <dbReference type="ARBA" id="ARBA00022942"/>
    </source>
</evidence>
<dbReference type="GO" id="GO:0070628">
    <property type="term" value="F:proteasome binding"/>
    <property type="evidence" value="ECO:0007669"/>
    <property type="project" value="TreeGrafter"/>
</dbReference>
<name>A0A8J2HHW7_COTCN</name>
<feature type="region of interest" description="Disordered" evidence="9">
    <location>
        <begin position="170"/>
        <end position="241"/>
    </location>
</feature>
<dbReference type="Gene3D" id="2.30.29.70">
    <property type="entry name" value="Proteasomal ubiquitin receptor Rpn13/ADRM1"/>
    <property type="match status" value="1"/>
</dbReference>
<feature type="compositionally biased region" description="Polar residues" evidence="9">
    <location>
        <begin position="123"/>
        <end position="138"/>
    </location>
</feature>
<dbReference type="InterPro" id="IPR038108">
    <property type="entry name" value="RPN13_DEUBAD_sf"/>
</dbReference>
<evidence type="ECO:0000256" key="6">
    <source>
        <dbReference type="ARBA" id="ARBA00023242"/>
    </source>
</evidence>
<evidence type="ECO:0000313" key="12">
    <source>
        <dbReference type="EMBL" id="CAG5101754.1"/>
    </source>
</evidence>
<dbReference type="PANTHER" id="PTHR12225">
    <property type="entry name" value="ADHESION REGULATING MOLECULE 1 110 KDA CELL MEMBRANE GLYCOPROTEIN"/>
    <property type="match status" value="1"/>
</dbReference>
<keyword evidence="12" id="KW-0675">Receptor</keyword>
<evidence type="ECO:0000313" key="13">
    <source>
        <dbReference type="Proteomes" id="UP000786811"/>
    </source>
</evidence>
<organism evidence="12 13">
    <name type="scientific">Cotesia congregata</name>
    <name type="common">Parasitoid wasp</name>
    <name type="synonym">Apanteles congregatus</name>
    <dbReference type="NCBI Taxonomy" id="51543"/>
    <lineage>
        <taxon>Eukaryota</taxon>
        <taxon>Metazoa</taxon>
        <taxon>Ecdysozoa</taxon>
        <taxon>Arthropoda</taxon>
        <taxon>Hexapoda</taxon>
        <taxon>Insecta</taxon>
        <taxon>Pterygota</taxon>
        <taxon>Neoptera</taxon>
        <taxon>Endopterygota</taxon>
        <taxon>Hymenoptera</taxon>
        <taxon>Apocrita</taxon>
        <taxon>Ichneumonoidea</taxon>
        <taxon>Braconidae</taxon>
        <taxon>Microgastrinae</taxon>
        <taxon>Cotesia</taxon>
    </lineage>
</organism>
<dbReference type="GO" id="GO:0061133">
    <property type="term" value="F:endopeptidase activator activity"/>
    <property type="evidence" value="ECO:0007669"/>
    <property type="project" value="TreeGrafter"/>
</dbReference>
<dbReference type="EMBL" id="CAJNRD030001123">
    <property type="protein sequence ID" value="CAG5101754.1"/>
    <property type="molecule type" value="Genomic_DNA"/>
</dbReference>
<keyword evidence="4" id="KW-0963">Cytoplasm</keyword>
<dbReference type="GO" id="GO:0005634">
    <property type="term" value="C:nucleus"/>
    <property type="evidence" value="ECO:0007669"/>
    <property type="project" value="UniProtKB-SubCell"/>
</dbReference>
<dbReference type="FunFam" id="2.30.29.70:FF:000001">
    <property type="entry name" value="Proteasomal ubiquitin receptor ADRM1"/>
    <property type="match status" value="1"/>
</dbReference>
<feature type="domain" description="DEUBAD" evidence="10">
    <location>
        <begin position="279"/>
        <end position="396"/>
    </location>
</feature>
<gene>
    <name evidence="12" type="ORF">HICCMSTLAB_LOCUS10655</name>
</gene>
<dbReference type="PROSITE" id="PS51917">
    <property type="entry name" value="PRU"/>
    <property type="match status" value="1"/>
</dbReference>
<reference evidence="12" key="1">
    <citation type="submission" date="2021-04" db="EMBL/GenBank/DDBJ databases">
        <authorList>
            <person name="Chebbi M.A.C M."/>
        </authorList>
    </citation>
    <scope>NUCLEOTIDE SEQUENCE</scope>
</reference>
<evidence type="ECO:0000256" key="9">
    <source>
        <dbReference type="SAM" id="MobiDB-lite"/>
    </source>
</evidence>
<dbReference type="Proteomes" id="UP000786811">
    <property type="component" value="Unassembled WGS sequence"/>
</dbReference>
<dbReference type="Pfam" id="PF16550">
    <property type="entry name" value="RPN13_C"/>
    <property type="match status" value="1"/>
</dbReference>
<dbReference type="PROSITE" id="PS51916">
    <property type="entry name" value="DEUBAD"/>
    <property type="match status" value="1"/>
</dbReference>
<feature type="compositionally biased region" description="Polar residues" evidence="9">
    <location>
        <begin position="396"/>
        <end position="406"/>
    </location>
</feature>
<keyword evidence="5" id="KW-0647">Proteasome</keyword>
<dbReference type="InterPro" id="IPR006773">
    <property type="entry name" value="Rpn13/ADRM1"/>
</dbReference>
<comment type="subcellular location">
    <subcellularLocation>
        <location evidence="2">Cytoplasm</location>
    </subcellularLocation>
    <subcellularLocation>
        <location evidence="1">Nucleus</location>
    </subcellularLocation>
</comment>
<dbReference type="InterPro" id="IPR032368">
    <property type="entry name" value="RPN13_DEUBAD"/>
</dbReference>
<evidence type="ECO:0000256" key="4">
    <source>
        <dbReference type="ARBA" id="ARBA00022490"/>
    </source>
</evidence>